<organism evidence="4 5">
    <name type="scientific">Thermobifida halotolerans</name>
    <dbReference type="NCBI Taxonomy" id="483545"/>
    <lineage>
        <taxon>Bacteria</taxon>
        <taxon>Bacillati</taxon>
        <taxon>Actinomycetota</taxon>
        <taxon>Actinomycetes</taxon>
        <taxon>Streptosporangiales</taxon>
        <taxon>Nocardiopsidaceae</taxon>
        <taxon>Thermobifida</taxon>
    </lineage>
</organism>
<proteinExistence type="predicted"/>
<keyword evidence="1" id="KW-0051">Antiviral defense</keyword>
<dbReference type="InterPro" id="IPR010154">
    <property type="entry name" value="CRISPR-assoc_Cas7/Cst2/DevR"/>
</dbReference>
<reference evidence="4" key="1">
    <citation type="submission" date="2020-10" db="EMBL/GenBank/DDBJ databases">
        <title>De novo genome project of the cellulose decomposer Thermobifida halotolerans type strain.</title>
        <authorList>
            <person name="Nagy I."/>
            <person name="Horvath B."/>
            <person name="Kukolya J."/>
            <person name="Nagy I."/>
            <person name="Orsini M."/>
        </authorList>
    </citation>
    <scope>NUCLEOTIDE SEQUENCE</scope>
    <source>
        <strain evidence="4">DSM 44931</strain>
    </source>
</reference>
<dbReference type="EMBL" id="CP063196">
    <property type="protein sequence ID" value="UOE21491.1"/>
    <property type="molecule type" value="Genomic_DNA"/>
</dbReference>
<gene>
    <name evidence="4" type="primary">cas7i</name>
    <name evidence="4" type="ORF">NI17_010500</name>
</gene>
<evidence type="ECO:0000256" key="3">
    <source>
        <dbReference type="SAM" id="MobiDB-lite"/>
    </source>
</evidence>
<dbReference type="Proteomes" id="UP000265719">
    <property type="component" value="Chromosome"/>
</dbReference>
<dbReference type="InterPro" id="IPR013414">
    <property type="entry name" value="Cas7/Cst2/DevR_sub_I-B/Tneap"/>
</dbReference>
<accession>A0A399FVR7</accession>
<sequence>MTYLVGKIALDVTAGAPNNGRGEDNVAVTKKLYINGKTYPYISAQAFRRWLRDSFPSSEAPSPVERSGTGKRQQAHTAGRPDLYLDDDLFGYMVAAKKENYQRDTVLATGTLVSVTPAKPRTDFGTMSRGFPAGANPVIHEHEHYTAELAGDVLLDLPRVGVFEQEGSGLRRALSPAAEAEALAAGAEEVQFRGVKSLRLDIAERRRRAAVLLRTLAEVRGGAKKALHYGDRAPALVLLAPLKGGNNPFTRVLAATSRGVAFDVDTFREEKSAWADELDGPIQIGWAPGFLGDQREQVRRELAAEIEAGEVVIDHPRLVLKALAKSIEAGECDAWFEDAPR</sequence>
<dbReference type="KEGG" id="thao:NI17_010500"/>
<evidence type="ECO:0000313" key="5">
    <source>
        <dbReference type="Proteomes" id="UP000265719"/>
    </source>
</evidence>
<evidence type="ECO:0000256" key="1">
    <source>
        <dbReference type="ARBA" id="ARBA00023118"/>
    </source>
</evidence>
<evidence type="ECO:0000313" key="4">
    <source>
        <dbReference type="EMBL" id="UOE21491.1"/>
    </source>
</evidence>
<protein>
    <submittedName>
        <fullName evidence="4">Type I-B CRISPR-associated protein Cas7/Cst2/DevR</fullName>
    </submittedName>
</protein>
<dbReference type="OrthoDB" id="9781560at2"/>
<dbReference type="NCBIfam" id="TIGR02585">
    <property type="entry name" value="cas_Cst2_DevR"/>
    <property type="match status" value="1"/>
</dbReference>
<comment type="function">
    <text evidence="2">CRISPR (clustered regularly interspaced short palindromic repeat) is an adaptive immune system that provides protection against mobile genetic elements (viruses, transposable elements and conjugative plasmids). CRISPR clusters contain spacers, sequences complementary to antecedent mobile elements, and target invading nucleic acids. CRISPR clusters are transcribed and processed into CRISPR RNA (crRNA).</text>
</comment>
<dbReference type="NCBIfam" id="TIGR01875">
    <property type="entry name" value="cas_MJ0381"/>
    <property type="match status" value="1"/>
</dbReference>
<feature type="region of interest" description="Disordered" evidence="3">
    <location>
        <begin position="57"/>
        <end position="78"/>
    </location>
</feature>
<keyword evidence="5" id="KW-1185">Reference proteome</keyword>
<dbReference type="AlphaFoldDB" id="A0A399FVR7"/>
<dbReference type="RefSeq" id="WP_068693485.1">
    <property type="nucleotide sequence ID" value="NZ_CP063196.1"/>
</dbReference>
<dbReference type="GO" id="GO:0051607">
    <property type="term" value="P:defense response to virus"/>
    <property type="evidence" value="ECO:0007669"/>
    <property type="project" value="UniProtKB-KW"/>
</dbReference>
<evidence type="ECO:0000256" key="2">
    <source>
        <dbReference type="ARBA" id="ARBA00025626"/>
    </source>
</evidence>
<name>A0A399FVR7_9ACTN</name>